<proteinExistence type="inferred from homology"/>
<comment type="similarity">
    <text evidence="1">Belongs to the bacterial histone-like protein family.</text>
</comment>
<protein>
    <submittedName>
        <fullName evidence="3">DNA-binding domain-containing protein</fullName>
    </submittedName>
</protein>
<dbReference type="KEGG" id="dmm:dnm_007930"/>
<dbReference type="InterPro" id="IPR000119">
    <property type="entry name" value="Hist_DNA-bd"/>
</dbReference>
<dbReference type="GO" id="GO:0030527">
    <property type="term" value="F:structural constituent of chromatin"/>
    <property type="evidence" value="ECO:0007669"/>
    <property type="project" value="InterPro"/>
</dbReference>
<dbReference type="InterPro" id="IPR010992">
    <property type="entry name" value="IHF-like_DNA-bd_dom_sf"/>
</dbReference>
<keyword evidence="4" id="KW-1185">Reference proteome</keyword>
<keyword evidence="2 3" id="KW-0238">DNA-binding</keyword>
<evidence type="ECO:0000256" key="2">
    <source>
        <dbReference type="ARBA" id="ARBA00023125"/>
    </source>
</evidence>
<evidence type="ECO:0000313" key="4">
    <source>
        <dbReference type="Proteomes" id="UP000663722"/>
    </source>
</evidence>
<dbReference type="GO" id="GO:0003677">
    <property type="term" value="F:DNA binding"/>
    <property type="evidence" value="ECO:0007669"/>
    <property type="project" value="UniProtKB-KW"/>
</dbReference>
<dbReference type="SUPFAM" id="SSF47729">
    <property type="entry name" value="IHF-like DNA-binding proteins"/>
    <property type="match status" value="1"/>
</dbReference>
<evidence type="ECO:0000313" key="3">
    <source>
        <dbReference type="EMBL" id="QTA84793.1"/>
    </source>
</evidence>
<name>A0A975GLG4_9BACT</name>
<dbReference type="EMBL" id="CP061800">
    <property type="protein sequence ID" value="QTA84793.1"/>
    <property type="molecule type" value="Genomic_DNA"/>
</dbReference>
<evidence type="ECO:0000256" key="1">
    <source>
        <dbReference type="ARBA" id="ARBA00010529"/>
    </source>
</evidence>
<dbReference type="RefSeq" id="WP_207681121.1">
    <property type="nucleotide sequence ID" value="NZ_CP061800.1"/>
</dbReference>
<dbReference type="AlphaFoldDB" id="A0A975GLG4"/>
<reference evidence="3" key="1">
    <citation type="journal article" date="2021" name="Microb. Physiol.">
        <title>Proteogenomic Insights into the Physiology of Marine, Sulfate-Reducing, Filamentous Desulfonema limicola and Desulfonema magnum.</title>
        <authorList>
            <person name="Schnaars V."/>
            <person name="Wohlbrand L."/>
            <person name="Scheve S."/>
            <person name="Hinrichs C."/>
            <person name="Reinhardt R."/>
            <person name="Rabus R."/>
        </authorList>
    </citation>
    <scope>NUCLEOTIDE SEQUENCE</scope>
    <source>
        <strain evidence="3">4be13</strain>
    </source>
</reference>
<accession>A0A975GLG4</accession>
<dbReference type="Pfam" id="PF00216">
    <property type="entry name" value="Bac_DNA_binding"/>
    <property type="match status" value="1"/>
</dbReference>
<gene>
    <name evidence="3" type="ORF">dnm_007930</name>
</gene>
<organism evidence="3 4">
    <name type="scientific">Desulfonema magnum</name>
    <dbReference type="NCBI Taxonomy" id="45655"/>
    <lineage>
        <taxon>Bacteria</taxon>
        <taxon>Pseudomonadati</taxon>
        <taxon>Thermodesulfobacteriota</taxon>
        <taxon>Desulfobacteria</taxon>
        <taxon>Desulfobacterales</taxon>
        <taxon>Desulfococcaceae</taxon>
        <taxon>Desulfonema</taxon>
    </lineage>
</organism>
<dbReference type="Gene3D" id="4.10.520.10">
    <property type="entry name" value="IHF-like DNA-binding proteins"/>
    <property type="match status" value="1"/>
</dbReference>
<dbReference type="Proteomes" id="UP000663722">
    <property type="component" value="Chromosome"/>
</dbReference>
<sequence>MSDRISKKELIRRLARRMQTDEKTAMIWADAFTEVLYEAFKEGLSVTLPGFGGFFVRSGHGRAWTFKFNPGQKLRALFKWSSTYKGNL</sequence>